<dbReference type="InterPro" id="IPR001058">
    <property type="entry name" value="Synuclein"/>
</dbReference>
<gene>
    <name evidence="2" type="ORF">ACFO6Q_04740</name>
</gene>
<evidence type="ECO:0000313" key="2">
    <source>
        <dbReference type="EMBL" id="MFC4819617.1"/>
    </source>
</evidence>
<dbReference type="Pfam" id="PF26363">
    <property type="entry name" value="Phospholipase-like"/>
    <property type="match status" value="1"/>
</dbReference>
<keyword evidence="3" id="KW-1185">Reference proteome</keyword>
<dbReference type="SUPFAM" id="SSF118375">
    <property type="entry name" value="Synuclein"/>
    <property type="match status" value="1"/>
</dbReference>
<protein>
    <recommendedName>
        <fullName evidence="4">DUF2974 domain-containing protein</fullName>
    </recommendedName>
</protein>
<evidence type="ECO:0000256" key="1">
    <source>
        <dbReference type="SAM" id="MobiDB-lite"/>
    </source>
</evidence>
<sequence length="562" mass="58208">MSAINAYDSASRLSSLPPPEPPRSQLQPQSTQPTPVGDGRFSDQVGGTSPQQQTDLQMAQMANDSYSLPDGTTHATGTQSETELKAAGWTRLQPAPGENPDHLVDANGNRVNIDPAALDDPSTGFRAAIYQNPQGQYVVAYAGTNPSELPDLGADATQAFGLDTKQYNQAISLAKKAEVAFGDGNVVFTGHSLGGGLASAAALATDASAVTFNSAGLSNETLRGLGFNPNEARDQVADSGQVRRYTVNSDPLTLAQQDIPAIPVPFTPLTISPPNAVGHELRIALPEGTTPVIGAHGGSGDGTSYVEALRTRTPYDATNPGLLSNTVQNLGEFEFNTLGSLIGGVKDVVTDGIDVVKNTAGDIRGVVQNEFANGKFIEGTASIAGDVVDGGLDLAGKVVQDGVSTAGKVVRNATDAGGQLVRDLGKSVGLETPANFVAGLIEGGGNLLSKGTDAVGKGVAWATDKLGDGLEWGIDKVGDGAQWLGEKTVEGAKWVGEKTVEGAKWVGEKTVEGAKWVGEKTVEGAKWVGEKTVEGAQWVGDKVSDGAKWVGEKASKLLPWNW</sequence>
<dbReference type="SUPFAM" id="SSF53474">
    <property type="entry name" value="alpha/beta-Hydrolases"/>
    <property type="match status" value="1"/>
</dbReference>
<dbReference type="EMBL" id="JBHSHD010000005">
    <property type="protein sequence ID" value="MFC4819617.1"/>
    <property type="molecule type" value="Genomic_DNA"/>
</dbReference>
<organism evidence="2 3">
    <name type="scientific">Dokdonella ginsengisoli</name>
    <dbReference type="NCBI Taxonomy" id="363846"/>
    <lineage>
        <taxon>Bacteria</taxon>
        <taxon>Pseudomonadati</taxon>
        <taxon>Pseudomonadota</taxon>
        <taxon>Gammaproteobacteria</taxon>
        <taxon>Lysobacterales</taxon>
        <taxon>Rhodanobacteraceae</taxon>
        <taxon>Dokdonella</taxon>
    </lineage>
</organism>
<feature type="compositionally biased region" description="Polar residues" evidence="1">
    <location>
        <begin position="45"/>
        <end position="55"/>
    </location>
</feature>
<accession>A0ABV9QRI1</accession>
<evidence type="ECO:0000313" key="3">
    <source>
        <dbReference type="Proteomes" id="UP001595886"/>
    </source>
</evidence>
<feature type="compositionally biased region" description="Low complexity" evidence="1">
    <location>
        <begin position="23"/>
        <end position="35"/>
    </location>
</feature>
<dbReference type="RefSeq" id="WP_380019401.1">
    <property type="nucleotide sequence ID" value="NZ_JBHSHD010000005.1"/>
</dbReference>
<dbReference type="Gene3D" id="1.10.287.700">
    <property type="entry name" value="Helix hairpin bin"/>
    <property type="match status" value="1"/>
</dbReference>
<dbReference type="InterPro" id="IPR029058">
    <property type="entry name" value="AB_hydrolase_fold"/>
</dbReference>
<dbReference type="Pfam" id="PF01387">
    <property type="entry name" value="Synuclein"/>
    <property type="match status" value="1"/>
</dbReference>
<evidence type="ECO:0008006" key="4">
    <source>
        <dbReference type="Google" id="ProtNLM"/>
    </source>
</evidence>
<reference evidence="3" key="1">
    <citation type="journal article" date="2019" name="Int. J. Syst. Evol. Microbiol.">
        <title>The Global Catalogue of Microorganisms (GCM) 10K type strain sequencing project: providing services to taxonomists for standard genome sequencing and annotation.</title>
        <authorList>
            <consortium name="The Broad Institute Genomics Platform"/>
            <consortium name="The Broad Institute Genome Sequencing Center for Infectious Disease"/>
            <person name="Wu L."/>
            <person name="Ma J."/>
        </authorList>
    </citation>
    <scope>NUCLEOTIDE SEQUENCE [LARGE SCALE GENOMIC DNA]</scope>
    <source>
        <strain evidence="3">CCUG 30340</strain>
    </source>
</reference>
<feature type="region of interest" description="Disordered" evidence="1">
    <location>
        <begin position="1"/>
        <end position="55"/>
    </location>
</feature>
<proteinExistence type="predicted"/>
<comment type="caution">
    <text evidence="2">The sequence shown here is derived from an EMBL/GenBank/DDBJ whole genome shotgun (WGS) entry which is preliminary data.</text>
</comment>
<dbReference type="Gene3D" id="3.40.50.1820">
    <property type="entry name" value="alpha/beta hydrolase"/>
    <property type="match status" value="1"/>
</dbReference>
<dbReference type="Proteomes" id="UP001595886">
    <property type="component" value="Unassembled WGS sequence"/>
</dbReference>
<name>A0ABV9QRI1_9GAMM</name>